<gene>
    <name evidence="1" type="ORF">M8C21_006984</name>
</gene>
<sequence>HLCSRAEGRLGDQVYALMHIMFCIAADGAHSVLQSVLGCALCSRHLIQIFFVHCEEDSIESSTDRIYCYIGVA</sequence>
<reference evidence="1" key="1">
    <citation type="submission" date="2022-06" db="EMBL/GenBank/DDBJ databases">
        <title>Uncovering the hologenomic basis of an extraordinary plant invasion.</title>
        <authorList>
            <person name="Bieker V.C."/>
            <person name="Martin M.D."/>
            <person name="Gilbert T."/>
            <person name="Hodgins K."/>
            <person name="Battlay P."/>
            <person name="Petersen B."/>
            <person name="Wilson J."/>
        </authorList>
    </citation>
    <scope>NUCLEOTIDE SEQUENCE</scope>
    <source>
        <strain evidence="1">AA19_3_7</strain>
        <tissue evidence="1">Leaf</tissue>
    </source>
</reference>
<evidence type="ECO:0000313" key="2">
    <source>
        <dbReference type="Proteomes" id="UP001206925"/>
    </source>
</evidence>
<evidence type="ECO:0000313" key="1">
    <source>
        <dbReference type="EMBL" id="KAI7753302.1"/>
    </source>
</evidence>
<accession>A0AAD5D4P0</accession>
<dbReference type="EMBL" id="JAMZMK010005477">
    <property type="protein sequence ID" value="KAI7753302.1"/>
    <property type="molecule type" value="Genomic_DNA"/>
</dbReference>
<dbReference type="Proteomes" id="UP001206925">
    <property type="component" value="Unassembled WGS sequence"/>
</dbReference>
<name>A0AAD5D4P0_AMBAR</name>
<comment type="caution">
    <text evidence="1">The sequence shown here is derived from an EMBL/GenBank/DDBJ whole genome shotgun (WGS) entry which is preliminary data.</text>
</comment>
<dbReference type="AlphaFoldDB" id="A0AAD5D4P0"/>
<organism evidence="1 2">
    <name type="scientific">Ambrosia artemisiifolia</name>
    <name type="common">Common ragweed</name>
    <dbReference type="NCBI Taxonomy" id="4212"/>
    <lineage>
        <taxon>Eukaryota</taxon>
        <taxon>Viridiplantae</taxon>
        <taxon>Streptophyta</taxon>
        <taxon>Embryophyta</taxon>
        <taxon>Tracheophyta</taxon>
        <taxon>Spermatophyta</taxon>
        <taxon>Magnoliopsida</taxon>
        <taxon>eudicotyledons</taxon>
        <taxon>Gunneridae</taxon>
        <taxon>Pentapetalae</taxon>
        <taxon>asterids</taxon>
        <taxon>campanulids</taxon>
        <taxon>Asterales</taxon>
        <taxon>Asteraceae</taxon>
        <taxon>Asteroideae</taxon>
        <taxon>Heliantheae alliance</taxon>
        <taxon>Heliantheae</taxon>
        <taxon>Ambrosia</taxon>
    </lineage>
</organism>
<proteinExistence type="predicted"/>
<protein>
    <submittedName>
        <fullName evidence="1">Uncharacterized protein</fullName>
    </submittedName>
</protein>
<feature type="non-terminal residue" evidence="1">
    <location>
        <position position="73"/>
    </location>
</feature>
<keyword evidence="2" id="KW-1185">Reference proteome</keyword>